<dbReference type="CDD" id="cd00611">
    <property type="entry name" value="PSAT_like"/>
    <property type="match status" value="1"/>
</dbReference>
<dbReference type="InterPro" id="IPR000192">
    <property type="entry name" value="Aminotrans_V_dom"/>
</dbReference>
<dbReference type="RefSeq" id="WP_007938641.1">
    <property type="nucleotide sequence ID" value="NZ_AKVJ01000076.1"/>
</dbReference>
<dbReference type="Gene3D" id="3.90.1150.10">
    <property type="entry name" value="Aspartate Aminotransferase, domain 1"/>
    <property type="match status" value="1"/>
</dbReference>
<comment type="subcellular location">
    <subcellularLocation>
        <location evidence="11">Cytoplasm</location>
    </subcellularLocation>
</comment>
<feature type="binding site" evidence="11">
    <location>
        <position position="43"/>
    </location>
    <ligand>
        <name>L-glutamate</name>
        <dbReference type="ChEBI" id="CHEBI:29985"/>
    </ligand>
</feature>
<keyword evidence="6 11" id="KW-0808">Transferase</keyword>
<dbReference type="EMBL" id="AKVJ01000076">
    <property type="protein sequence ID" value="EIW15821.1"/>
    <property type="molecule type" value="Genomic_DNA"/>
</dbReference>
<comment type="subunit">
    <text evidence="11">Homodimer.</text>
</comment>
<name>I9L6H1_9FIRM</name>
<comment type="caution">
    <text evidence="13">The sequence shown here is derived from an EMBL/GenBank/DDBJ whole genome shotgun (WGS) entry which is preliminary data.</text>
</comment>
<keyword evidence="14" id="KW-1185">Reference proteome</keyword>
<evidence type="ECO:0000256" key="7">
    <source>
        <dbReference type="ARBA" id="ARBA00022898"/>
    </source>
</evidence>
<evidence type="ECO:0000256" key="8">
    <source>
        <dbReference type="ARBA" id="ARBA00023299"/>
    </source>
</evidence>
<keyword evidence="7 11" id="KW-0663">Pyridoxal phosphate</keyword>
<dbReference type="PATRIC" id="fig|1149862.3.peg.4542"/>
<evidence type="ECO:0000256" key="2">
    <source>
        <dbReference type="ARBA" id="ARBA00005099"/>
    </source>
</evidence>
<reference evidence="13 14" key="1">
    <citation type="journal article" date="2012" name="J. Bacteriol.">
        <title>Draft Genome Sequences for Two Metal-Reducing Pelosinus fermentans Strains Isolated from a Cr(VI)-Contaminated Site and for Type Strain R7.</title>
        <authorList>
            <person name="Brown S.D."/>
            <person name="Podar M."/>
            <person name="Klingeman D.M."/>
            <person name="Johnson C.M."/>
            <person name="Yang Z.K."/>
            <person name="Utturkar S.M."/>
            <person name="Land M.L."/>
            <person name="Mosher J.J."/>
            <person name="Hurt R.A.Jr."/>
            <person name="Phelps T.J."/>
            <person name="Palumbo A.V."/>
            <person name="Arkin A.P."/>
            <person name="Hazen T.C."/>
            <person name="Elias D.A."/>
        </authorList>
    </citation>
    <scope>NUCLEOTIDE SEQUENCE [LARGE SCALE GENOMIC DNA]</scope>
    <source>
        <strain evidence="13 14">B4</strain>
    </source>
</reference>
<accession>I9L6H1</accession>
<dbReference type="InterPro" id="IPR015424">
    <property type="entry name" value="PyrdxlP-dep_Trfase"/>
</dbReference>
<feature type="binding site" evidence="11">
    <location>
        <position position="196"/>
    </location>
    <ligand>
        <name>pyridoxal 5'-phosphate</name>
        <dbReference type="ChEBI" id="CHEBI:597326"/>
    </ligand>
</feature>
<evidence type="ECO:0000256" key="6">
    <source>
        <dbReference type="ARBA" id="ARBA00022679"/>
    </source>
</evidence>
<evidence type="ECO:0000256" key="4">
    <source>
        <dbReference type="ARBA" id="ARBA00022576"/>
    </source>
</evidence>
<keyword evidence="5 11" id="KW-0028">Amino-acid biosynthesis</keyword>
<evidence type="ECO:0000313" key="14">
    <source>
        <dbReference type="Proteomes" id="UP000004324"/>
    </source>
</evidence>
<evidence type="ECO:0000256" key="9">
    <source>
        <dbReference type="ARBA" id="ARBA00047630"/>
    </source>
</evidence>
<gene>
    <name evidence="11" type="primary">serC</name>
    <name evidence="13" type="ORF">FB4_1510</name>
</gene>
<feature type="binding site" evidence="11">
    <location>
        <position position="173"/>
    </location>
    <ligand>
        <name>pyridoxal 5'-phosphate</name>
        <dbReference type="ChEBI" id="CHEBI:597326"/>
    </ligand>
</feature>
<dbReference type="FunFam" id="3.40.640.10:FF:000010">
    <property type="entry name" value="Phosphoserine aminotransferase"/>
    <property type="match status" value="1"/>
</dbReference>
<dbReference type="Proteomes" id="UP000004324">
    <property type="component" value="Unassembled WGS sequence"/>
</dbReference>
<comment type="caution">
    <text evidence="11">Lacks conserved residue(s) required for the propagation of feature annotation.</text>
</comment>
<keyword evidence="8 11" id="KW-0718">Serine biosynthesis</keyword>
<dbReference type="Gene3D" id="3.40.640.10">
    <property type="entry name" value="Type I PLP-dependent aspartate aminotransferase-like (Major domain)"/>
    <property type="match status" value="1"/>
</dbReference>
<dbReference type="PANTHER" id="PTHR43247:SF1">
    <property type="entry name" value="PHOSPHOSERINE AMINOTRANSFERASE"/>
    <property type="match status" value="1"/>
</dbReference>
<feature type="binding site" evidence="11">
    <location>
        <position position="153"/>
    </location>
    <ligand>
        <name>pyridoxal 5'-phosphate</name>
        <dbReference type="ChEBI" id="CHEBI:597326"/>
    </ligand>
</feature>
<dbReference type="GO" id="GO:0004648">
    <property type="term" value="F:O-phospho-L-serine:2-oxoglutarate aminotransferase activity"/>
    <property type="evidence" value="ECO:0007669"/>
    <property type="project" value="UniProtKB-UniRule"/>
</dbReference>
<dbReference type="PIRSF" id="PIRSF000525">
    <property type="entry name" value="SerC"/>
    <property type="match status" value="1"/>
</dbReference>
<comment type="catalytic activity">
    <reaction evidence="9 11">
        <text>4-(phosphooxy)-L-threonine + 2-oxoglutarate = (R)-3-hydroxy-2-oxo-4-phosphooxybutanoate + L-glutamate</text>
        <dbReference type="Rhea" id="RHEA:16573"/>
        <dbReference type="ChEBI" id="CHEBI:16810"/>
        <dbReference type="ChEBI" id="CHEBI:29985"/>
        <dbReference type="ChEBI" id="CHEBI:58452"/>
        <dbReference type="ChEBI" id="CHEBI:58538"/>
        <dbReference type="EC" id="2.6.1.52"/>
    </reaction>
</comment>
<feature type="modified residue" description="N6-(pyridoxal phosphate)lysine" evidence="11">
    <location>
        <position position="197"/>
    </location>
</feature>
<dbReference type="HAMAP" id="MF_00160">
    <property type="entry name" value="SerC_aminotrans_5"/>
    <property type="match status" value="1"/>
</dbReference>
<dbReference type="GO" id="GO:0006564">
    <property type="term" value="P:L-serine biosynthetic process"/>
    <property type="evidence" value="ECO:0007669"/>
    <property type="project" value="UniProtKB-UniRule"/>
</dbReference>
<keyword evidence="11" id="KW-0963">Cytoplasm</keyword>
<dbReference type="UniPathway" id="UPA00135">
    <property type="reaction ID" value="UER00197"/>
</dbReference>
<sequence>MAQRVFNFNAGPAILPLEVLEEVQGELLNYHETGMSILEMSHRSKAYEGINRQAEANLKELLGLGDNYRVLFLQGGASTQFAMIPMNFLPPGRTADYILTGSWSEKAYKEAKLFGNTHVAATTAEGNYKRTPNLDEIQLSDNPAYVHITSNNTIFGTQWKTLPSFGEVPLFADMSSDILYKPFDAEKFSLIYAGAQKNLGPSGVTVVIARKELLENNPKDIPTMLRYETHAKNDSLYNTPPAFSVYVLNLVLQWIKKQGGLVGMQKRNEEKAALIYHTIDNSNGFYIGHAQKDSRSLMNITFRLPSEELEKTFASEAEKAGLVGLKGHRSVGGLRASTYNAMTVEGCRGLQQFMLHFQQKNG</sequence>
<dbReference type="InterPro" id="IPR015421">
    <property type="entry name" value="PyrdxlP-dep_Trfase_major"/>
</dbReference>
<dbReference type="EC" id="2.6.1.52" evidence="11"/>
<dbReference type="InterPro" id="IPR022278">
    <property type="entry name" value="Pser_aminoTfrase"/>
</dbReference>
<dbReference type="AlphaFoldDB" id="I9L6H1"/>
<dbReference type="FunFam" id="3.90.1150.10:FF:000006">
    <property type="entry name" value="Phosphoserine aminotransferase"/>
    <property type="match status" value="1"/>
</dbReference>
<comment type="similarity">
    <text evidence="3 11">Belongs to the class-V pyridoxal-phosphate-dependent aminotransferase family. SerC subfamily.</text>
</comment>
<dbReference type="GO" id="GO:0030170">
    <property type="term" value="F:pyridoxal phosphate binding"/>
    <property type="evidence" value="ECO:0007669"/>
    <property type="project" value="UniProtKB-UniRule"/>
</dbReference>
<evidence type="ECO:0000256" key="10">
    <source>
        <dbReference type="ARBA" id="ARBA00049007"/>
    </source>
</evidence>
<dbReference type="NCBIfam" id="NF003764">
    <property type="entry name" value="PRK05355.1"/>
    <property type="match status" value="1"/>
</dbReference>
<protein>
    <recommendedName>
        <fullName evidence="11">Phosphoserine aminotransferase</fullName>
        <ecNumber evidence="11">2.6.1.52</ecNumber>
    </recommendedName>
    <alternativeName>
        <fullName evidence="11">Phosphohydroxythreonine aminotransferase</fullName>
        <shortName evidence="11">PSAT</shortName>
    </alternativeName>
</protein>
<feature type="binding site" evidence="11">
    <location>
        <begin position="77"/>
        <end position="78"/>
    </location>
    <ligand>
        <name>pyridoxal 5'-phosphate</name>
        <dbReference type="ChEBI" id="CHEBI:597326"/>
    </ligand>
</feature>
<evidence type="ECO:0000256" key="5">
    <source>
        <dbReference type="ARBA" id="ARBA00022605"/>
    </source>
</evidence>
<comment type="pathway">
    <text evidence="2 11">Amino-acid biosynthesis; L-serine biosynthesis; L-serine from 3-phospho-D-glycerate: step 2/3.</text>
</comment>
<dbReference type="PANTHER" id="PTHR43247">
    <property type="entry name" value="PHOSPHOSERINE AMINOTRANSFERASE"/>
    <property type="match status" value="1"/>
</dbReference>
<dbReference type="NCBIfam" id="TIGR01364">
    <property type="entry name" value="serC_1"/>
    <property type="match status" value="1"/>
</dbReference>
<dbReference type="OrthoDB" id="9809412at2"/>
<dbReference type="GO" id="GO:0005737">
    <property type="term" value="C:cytoplasm"/>
    <property type="evidence" value="ECO:0007669"/>
    <property type="project" value="UniProtKB-SubCell"/>
</dbReference>
<dbReference type="InterPro" id="IPR015422">
    <property type="entry name" value="PyrdxlP-dep_Trfase_small"/>
</dbReference>
<comment type="cofactor">
    <cofactor evidence="11">
        <name>pyridoxal 5'-phosphate</name>
        <dbReference type="ChEBI" id="CHEBI:597326"/>
    </cofactor>
    <text evidence="11">Binds 1 pyridoxal phosphate per subunit.</text>
</comment>
<evidence type="ECO:0000313" key="13">
    <source>
        <dbReference type="EMBL" id="EIW15821.1"/>
    </source>
</evidence>
<evidence type="ECO:0000256" key="11">
    <source>
        <dbReference type="HAMAP-Rule" id="MF_00160"/>
    </source>
</evidence>
<dbReference type="Pfam" id="PF00266">
    <property type="entry name" value="Aminotran_5"/>
    <property type="match status" value="1"/>
</dbReference>
<organism evidence="13 14">
    <name type="scientific">Pelosinus fermentans B4</name>
    <dbReference type="NCBI Taxonomy" id="1149862"/>
    <lineage>
        <taxon>Bacteria</taxon>
        <taxon>Bacillati</taxon>
        <taxon>Bacillota</taxon>
        <taxon>Negativicutes</taxon>
        <taxon>Selenomonadales</taxon>
        <taxon>Sporomusaceae</taxon>
        <taxon>Pelosinus</taxon>
    </lineage>
</organism>
<comment type="catalytic activity">
    <reaction evidence="10 11">
        <text>O-phospho-L-serine + 2-oxoglutarate = 3-phosphooxypyruvate + L-glutamate</text>
        <dbReference type="Rhea" id="RHEA:14329"/>
        <dbReference type="ChEBI" id="CHEBI:16810"/>
        <dbReference type="ChEBI" id="CHEBI:18110"/>
        <dbReference type="ChEBI" id="CHEBI:29985"/>
        <dbReference type="ChEBI" id="CHEBI:57524"/>
        <dbReference type="EC" id="2.6.1.52"/>
    </reaction>
</comment>
<feature type="binding site" evidence="11">
    <location>
        <begin position="238"/>
        <end position="239"/>
    </location>
    <ligand>
        <name>pyridoxal 5'-phosphate</name>
        <dbReference type="ChEBI" id="CHEBI:597326"/>
    </ligand>
</feature>
<proteinExistence type="inferred from homology"/>
<keyword evidence="4 11" id="KW-0032">Aminotransferase</keyword>
<evidence type="ECO:0000256" key="3">
    <source>
        <dbReference type="ARBA" id="ARBA00006904"/>
    </source>
</evidence>
<feature type="domain" description="Aminotransferase class V" evidence="12">
    <location>
        <begin position="5"/>
        <end position="346"/>
    </location>
</feature>
<evidence type="ECO:0000256" key="1">
    <source>
        <dbReference type="ARBA" id="ARBA00003483"/>
    </source>
</evidence>
<comment type="function">
    <text evidence="1 11">Catalyzes the reversible conversion of 3-phosphohydroxypyruvate to phosphoserine and of 3-hydroxy-2-oxo-4-phosphonooxybutanoate to phosphohydroxythreonine.</text>
</comment>
<evidence type="ECO:0000259" key="12">
    <source>
        <dbReference type="Pfam" id="PF00266"/>
    </source>
</evidence>
<dbReference type="SUPFAM" id="SSF53383">
    <property type="entry name" value="PLP-dependent transferases"/>
    <property type="match status" value="1"/>
</dbReference>
<feature type="binding site" evidence="11">
    <location>
        <position position="103"/>
    </location>
    <ligand>
        <name>pyridoxal 5'-phosphate</name>
        <dbReference type="ChEBI" id="CHEBI:597326"/>
    </ligand>
</feature>